<reference evidence="1 2" key="1">
    <citation type="journal article" date="2018" name="Mol. Plant">
        <title>The genome of Artemisia annua provides insight into the evolution of Asteraceae family and artemisinin biosynthesis.</title>
        <authorList>
            <person name="Shen Q."/>
            <person name="Zhang L."/>
            <person name="Liao Z."/>
            <person name="Wang S."/>
            <person name="Yan T."/>
            <person name="Shi P."/>
            <person name="Liu M."/>
            <person name="Fu X."/>
            <person name="Pan Q."/>
            <person name="Wang Y."/>
            <person name="Lv Z."/>
            <person name="Lu X."/>
            <person name="Zhang F."/>
            <person name="Jiang W."/>
            <person name="Ma Y."/>
            <person name="Chen M."/>
            <person name="Hao X."/>
            <person name="Li L."/>
            <person name="Tang Y."/>
            <person name="Lv G."/>
            <person name="Zhou Y."/>
            <person name="Sun X."/>
            <person name="Brodelius P.E."/>
            <person name="Rose J.K.C."/>
            <person name="Tang K."/>
        </authorList>
    </citation>
    <scope>NUCLEOTIDE SEQUENCE [LARGE SCALE GENOMIC DNA]</scope>
    <source>
        <strain evidence="2">cv. Huhao1</strain>
        <tissue evidence="1">Leaf</tissue>
    </source>
</reference>
<sequence>MPVHPIRDNLVSKLERIEGLLTDLPASKRAKIQASYSALCKETSIVMNEMMNRIRINSLHYQGRINYNFNELAKASLPSS</sequence>
<dbReference type="AlphaFoldDB" id="A0A2U1NCI4"/>
<dbReference type="OrthoDB" id="1721352at2759"/>
<dbReference type="Proteomes" id="UP000245207">
    <property type="component" value="Unassembled WGS sequence"/>
</dbReference>
<evidence type="ECO:0000313" key="2">
    <source>
        <dbReference type="Proteomes" id="UP000245207"/>
    </source>
</evidence>
<proteinExistence type="predicted"/>
<name>A0A2U1NCI4_ARTAN</name>
<accession>A0A2U1NCI4</accession>
<organism evidence="1 2">
    <name type="scientific">Artemisia annua</name>
    <name type="common">Sweet wormwood</name>
    <dbReference type="NCBI Taxonomy" id="35608"/>
    <lineage>
        <taxon>Eukaryota</taxon>
        <taxon>Viridiplantae</taxon>
        <taxon>Streptophyta</taxon>
        <taxon>Embryophyta</taxon>
        <taxon>Tracheophyta</taxon>
        <taxon>Spermatophyta</taxon>
        <taxon>Magnoliopsida</taxon>
        <taxon>eudicotyledons</taxon>
        <taxon>Gunneridae</taxon>
        <taxon>Pentapetalae</taxon>
        <taxon>asterids</taxon>
        <taxon>campanulids</taxon>
        <taxon>Asterales</taxon>
        <taxon>Asteraceae</taxon>
        <taxon>Asteroideae</taxon>
        <taxon>Anthemideae</taxon>
        <taxon>Artemisiinae</taxon>
        <taxon>Artemisia</taxon>
    </lineage>
</organism>
<evidence type="ECO:0000313" key="1">
    <source>
        <dbReference type="EMBL" id="PWA71196.1"/>
    </source>
</evidence>
<protein>
    <submittedName>
        <fullName evidence="1">F-box domain, Leucine-rich repeat domain, L domain-like protein</fullName>
    </submittedName>
</protein>
<gene>
    <name evidence="1" type="ORF">CTI12_AA159620</name>
</gene>
<dbReference type="EMBL" id="PKPP01003120">
    <property type="protein sequence ID" value="PWA71196.1"/>
    <property type="molecule type" value="Genomic_DNA"/>
</dbReference>
<comment type="caution">
    <text evidence="1">The sequence shown here is derived from an EMBL/GenBank/DDBJ whole genome shotgun (WGS) entry which is preliminary data.</text>
</comment>
<keyword evidence="2" id="KW-1185">Reference proteome</keyword>